<feature type="domain" description="Scytalone dehydratase-like protein Arp1 N-terminal" evidence="3">
    <location>
        <begin position="58"/>
        <end position="172"/>
    </location>
</feature>
<reference evidence="4 5" key="1">
    <citation type="submission" date="2015-10" db="EMBL/GenBank/DDBJ databases">
        <title>Genome sequencing of Penicillium freii.</title>
        <authorList>
            <person name="Nguyen H.D."/>
            <person name="Visagie C.M."/>
            <person name="Seifert K.A."/>
        </authorList>
    </citation>
    <scope>NUCLEOTIDE SEQUENCE [LARGE SCALE GENOMIC DNA]</scope>
    <source>
        <strain evidence="4 5">DAOM 242723</strain>
    </source>
</reference>
<organism evidence="4 5">
    <name type="scientific">Penicillium freii</name>
    <dbReference type="NCBI Taxonomy" id="48697"/>
    <lineage>
        <taxon>Eukaryota</taxon>
        <taxon>Fungi</taxon>
        <taxon>Dikarya</taxon>
        <taxon>Ascomycota</taxon>
        <taxon>Pezizomycotina</taxon>
        <taxon>Eurotiomycetes</taxon>
        <taxon>Eurotiomycetidae</taxon>
        <taxon>Eurotiales</taxon>
        <taxon>Aspergillaceae</taxon>
        <taxon>Penicillium</taxon>
    </lineage>
</organism>
<dbReference type="EMBL" id="LLXE01000611">
    <property type="protein sequence ID" value="KUM55874.1"/>
    <property type="molecule type" value="Genomic_DNA"/>
</dbReference>
<name>A0A101M8E2_PENFR</name>
<dbReference type="AlphaFoldDB" id="A0A101M8E2"/>
<dbReference type="Pfam" id="PF01425">
    <property type="entry name" value="Amidase"/>
    <property type="match status" value="1"/>
</dbReference>
<protein>
    <submittedName>
        <fullName evidence="4">Uncharacterized protein</fullName>
    </submittedName>
</protein>
<comment type="caution">
    <text evidence="4">The sequence shown here is derived from an EMBL/GenBank/DDBJ whole genome shotgun (WGS) entry which is preliminary data.</text>
</comment>
<feature type="signal peptide" evidence="1">
    <location>
        <begin position="1"/>
        <end position="26"/>
    </location>
</feature>
<feature type="chain" id="PRO_5007100400" evidence="1">
    <location>
        <begin position="27"/>
        <end position="699"/>
    </location>
</feature>
<keyword evidence="1" id="KW-0732">Signal</keyword>
<dbReference type="STRING" id="48697.A0A101M8E2"/>
<dbReference type="InterPro" id="IPR058329">
    <property type="entry name" value="Arp1_N"/>
</dbReference>
<gene>
    <name evidence="4" type="ORF">ACN42_g11365</name>
</gene>
<evidence type="ECO:0000313" key="4">
    <source>
        <dbReference type="EMBL" id="KUM55874.1"/>
    </source>
</evidence>
<dbReference type="SUPFAM" id="SSF75304">
    <property type="entry name" value="Amidase signature (AS) enzymes"/>
    <property type="match status" value="1"/>
</dbReference>
<evidence type="ECO:0000259" key="2">
    <source>
        <dbReference type="Pfam" id="PF01425"/>
    </source>
</evidence>
<dbReference type="PANTHER" id="PTHR46310:SF7">
    <property type="entry name" value="AMIDASE 1"/>
    <property type="match status" value="1"/>
</dbReference>
<accession>A0A101M8E2</accession>
<dbReference type="InterPro" id="IPR023631">
    <property type="entry name" value="Amidase_dom"/>
</dbReference>
<dbReference type="Gene3D" id="3.90.1300.10">
    <property type="entry name" value="Amidase signature (AS) domain"/>
    <property type="match status" value="1"/>
</dbReference>
<dbReference type="Pfam" id="PF26053">
    <property type="entry name" value="DUF8016"/>
    <property type="match status" value="1"/>
</dbReference>
<dbReference type="PANTHER" id="PTHR46310">
    <property type="entry name" value="AMIDASE 1"/>
    <property type="match status" value="1"/>
</dbReference>
<evidence type="ECO:0000259" key="3">
    <source>
        <dbReference type="Pfam" id="PF26053"/>
    </source>
</evidence>
<keyword evidence="5" id="KW-1185">Reference proteome</keyword>
<dbReference type="Proteomes" id="UP000055045">
    <property type="component" value="Unassembled WGS sequence"/>
</dbReference>
<dbReference type="InterPro" id="IPR036928">
    <property type="entry name" value="AS_sf"/>
</dbReference>
<proteinExistence type="predicted"/>
<feature type="domain" description="Amidase" evidence="2">
    <location>
        <begin position="216"/>
        <end position="622"/>
    </location>
</feature>
<evidence type="ECO:0000313" key="5">
    <source>
        <dbReference type="Proteomes" id="UP000055045"/>
    </source>
</evidence>
<evidence type="ECO:0000256" key="1">
    <source>
        <dbReference type="SAM" id="SignalP"/>
    </source>
</evidence>
<sequence length="699" mass="75705">MISPTGSYGLTALLSALLSLSTTTIATITSKGQTVELNGNIYYIPARVVTTLEGDAHVFGKLNGLQPLTVIRSDASKLTSAILDSLVSSYESADDVFNAGFLDNIYVEYNGTSKNPSQNVSTHSSWGPKILGYASAYGTKNSKTVTSSSTLPAGPYFLDPSSGAVFEAWLLYSDVMGSFTQGLISVGDDEYDVLPANLQGYASLTIGVPSRLYYTKTADKPLAGVRLGVKDIYDIKGVKTGCGNRAYYETYPVANTTGPAIQSLIDAGAIIVGKMKTSQFANGETATSDWVDYHSPFNARGDGYQDPSSSSSGPGSGIGAYDWLDLAIGSDTGGSIRNPSQVNGCFGNRPSWNLVSLDNVMPMSPLLDTAGFLTRDVQLWRAAAEVMYKDAGLKSYTKYPKSIKTIDFPTNASTPAEGLLVEFVDKLSSFLGGANVSAFDYNALWESTKPSTVAANTTLDSMLALTYPILISKQQYPLIAAPLYANYAAANGGRKPFINPVPRSRWDWGLGYPESQVDTEIEHKNTFTSWWNSTAQVFDEETCSDSLILYIGTEATPTYRNIYRSMPGIPRGFATSRIANFAGVPDMVVPIGQALYNSTITEQREYLPVAVDFLAPHGCDLMVFNLINELVEAGIVKQPGAGSTLYYNQQEGPRVGWLHTTSKSALHTWILDGIIPYKSHDFEYSAYHIMFSHHYRSDC</sequence>